<dbReference type="Proteomes" id="UP001214250">
    <property type="component" value="Chromosome 1"/>
</dbReference>
<dbReference type="InterPro" id="IPR015590">
    <property type="entry name" value="Aldehyde_DH_dom"/>
</dbReference>
<dbReference type="InterPro" id="IPR051020">
    <property type="entry name" value="ALDH-related_metabolic_enz"/>
</dbReference>
<keyword evidence="2" id="KW-0560">Oxidoreductase</keyword>
<accession>A0ABY7VPE9</accession>
<dbReference type="Pfam" id="PF00171">
    <property type="entry name" value="Aldedh"/>
    <property type="match status" value="1"/>
</dbReference>
<evidence type="ECO:0000313" key="4">
    <source>
        <dbReference type="EMBL" id="WDE96018.1"/>
    </source>
</evidence>
<comment type="similarity">
    <text evidence="1">Belongs to the aldehyde dehydrogenase family.</text>
</comment>
<dbReference type="RefSeq" id="WP_274149975.1">
    <property type="nucleotide sequence ID" value="NZ_CP117811.1"/>
</dbReference>
<dbReference type="PANTHER" id="PTHR42991">
    <property type="entry name" value="ALDEHYDE DEHYDROGENASE"/>
    <property type="match status" value="1"/>
</dbReference>
<dbReference type="Gene3D" id="3.40.605.10">
    <property type="entry name" value="Aldehyde Dehydrogenase, Chain A, domain 1"/>
    <property type="match status" value="1"/>
</dbReference>
<proteinExistence type="inferred from homology"/>
<sequence>MNQYPFYIAGKETTNKKLIEARSVYSDEIFAHYSLAESKDIDDALAQGHAAKKIMQQLKAHQKRQILEECRDLFRKNSEDLAEIITLESGKTINEARAEMQRVISVFDYASIEVMQMNGTVLSMDTHPSSEDFECLIKRFPKGLCSFITPFNFPINLIAHKVAPAIAAGCPFIIKPSDKTPICALKFAEILQQSSLPKEAFSVVPCTIEDSLKLVTDPRANFLSFTGSEQVGWKLKTLAERKSVCLELGGTASCVVYPDTDLELAAKEIVNAAFAQAGQSCISLQKLYIHEDIIDKLSSLLVELTSKIKLGNPLDPSTDLGPIINKDSLSRITKLVDHSISTGAKILVGGTTQGKFFEATILTNIKSDDPIRDEEVFAPIFIIDTFSNTDELFKQLNQSCYGIHVGIYSKDINIATKAWDELEYTAIIIGHTPSWRSDKMPYGGIKNSGCGREGISYAIEEMTELKSLIIKK</sequence>
<dbReference type="EMBL" id="CP117811">
    <property type="protein sequence ID" value="WDE96018.1"/>
    <property type="molecule type" value="Genomic_DNA"/>
</dbReference>
<feature type="domain" description="Aldehyde dehydrogenase" evidence="3">
    <location>
        <begin position="16"/>
        <end position="467"/>
    </location>
</feature>
<dbReference type="Gene3D" id="3.40.309.10">
    <property type="entry name" value="Aldehyde Dehydrogenase, Chain A, domain 2"/>
    <property type="match status" value="1"/>
</dbReference>
<dbReference type="InterPro" id="IPR016163">
    <property type="entry name" value="Ald_DH_C"/>
</dbReference>
<dbReference type="InterPro" id="IPR016162">
    <property type="entry name" value="Ald_DH_N"/>
</dbReference>
<dbReference type="PANTHER" id="PTHR42991:SF1">
    <property type="entry name" value="ALDEHYDE DEHYDROGENASE"/>
    <property type="match status" value="1"/>
</dbReference>
<evidence type="ECO:0000256" key="2">
    <source>
        <dbReference type="ARBA" id="ARBA00023002"/>
    </source>
</evidence>
<reference evidence="4 5" key="1">
    <citation type="submission" date="2023-02" db="EMBL/GenBank/DDBJ databases">
        <title>Genome sequence of Lentisphaera profundi SAORIC-696.</title>
        <authorList>
            <person name="Kim e."/>
            <person name="Cho J.-C."/>
            <person name="Choi A."/>
            <person name="Kang I."/>
        </authorList>
    </citation>
    <scope>NUCLEOTIDE SEQUENCE [LARGE SCALE GENOMIC DNA]</scope>
    <source>
        <strain evidence="4 5">SAORIC-696</strain>
    </source>
</reference>
<name>A0ABY7VPE9_9BACT</name>
<organism evidence="4 5">
    <name type="scientific">Lentisphaera profundi</name>
    <dbReference type="NCBI Taxonomy" id="1658616"/>
    <lineage>
        <taxon>Bacteria</taxon>
        <taxon>Pseudomonadati</taxon>
        <taxon>Lentisphaerota</taxon>
        <taxon>Lentisphaeria</taxon>
        <taxon>Lentisphaerales</taxon>
        <taxon>Lentisphaeraceae</taxon>
        <taxon>Lentisphaera</taxon>
    </lineage>
</organism>
<evidence type="ECO:0000313" key="5">
    <source>
        <dbReference type="Proteomes" id="UP001214250"/>
    </source>
</evidence>
<evidence type="ECO:0000256" key="1">
    <source>
        <dbReference type="ARBA" id="ARBA00009986"/>
    </source>
</evidence>
<keyword evidence="5" id="KW-1185">Reference proteome</keyword>
<evidence type="ECO:0000259" key="3">
    <source>
        <dbReference type="Pfam" id="PF00171"/>
    </source>
</evidence>
<gene>
    <name evidence="4" type="ORF">PQO03_09860</name>
</gene>
<dbReference type="InterPro" id="IPR016161">
    <property type="entry name" value="Ald_DH/histidinol_DH"/>
</dbReference>
<dbReference type="SUPFAM" id="SSF53720">
    <property type="entry name" value="ALDH-like"/>
    <property type="match status" value="1"/>
</dbReference>
<protein>
    <submittedName>
        <fullName evidence="4">Aldehyde dehydrogenase family protein</fullName>
    </submittedName>
</protein>